<evidence type="ECO:0000259" key="2">
    <source>
        <dbReference type="Pfam" id="PF12969"/>
    </source>
</evidence>
<feature type="domain" description="Transglutaminase-like" evidence="1">
    <location>
        <begin position="272"/>
        <end position="343"/>
    </location>
</feature>
<keyword evidence="4" id="KW-1185">Reference proteome</keyword>
<comment type="caution">
    <text evidence="3">The sequence shown here is derived from an EMBL/GenBank/DDBJ whole genome shotgun (WGS) entry which is preliminary data.</text>
</comment>
<evidence type="ECO:0000313" key="4">
    <source>
        <dbReference type="Proteomes" id="UP000295375"/>
    </source>
</evidence>
<reference evidence="3 4" key="1">
    <citation type="submission" date="2019-03" db="EMBL/GenBank/DDBJ databases">
        <title>Genomic Encyclopedia of Type Strains, Phase IV (KMG-IV): sequencing the most valuable type-strain genomes for metagenomic binning, comparative biology and taxonomic classification.</title>
        <authorList>
            <person name="Goeker M."/>
        </authorList>
    </citation>
    <scope>NUCLEOTIDE SEQUENCE [LARGE SCALE GENOMIC DNA]</scope>
    <source>
        <strain evidence="3 4">DSM 103792</strain>
    </source>
</reference>
<dbReference type="InterPro" id="IPR024618">
    <property type="entry name" value="DUF3857"/>
</dbReference>
<proteinExistence type="predicted"/>
<dbReference type="RefSeq" id="WP_133591320.1">
    <property type="nucleotide sequence ID" value="NZ_CP037953.1"/>
</dbReference>
<dbReference type="SUPFAM" id="SSF54001">
    <property type="entry name" value="Cysteine proteinases"/>
    <property type="match status" value="1"/>
</dbReference>
<evidence type="ECO:0000259" key="1">
    <source>
        <dbReference type="Pfam" id="PF01841"/>
    </source>
</evidence>
<protein>
    <submittedName>
        <fullName evidence="3">Transglutaminase superfamily protein</fullName>
    </submittedName>
</protein>
<dbReference type="InterPro" id="IPR038765">
    <property type="entry name" value="Papain-like_cys_pep_sf"/>
</dbReference>
<dbReference type="Pfam" id="PF12969">
    <property type="entry name" value="DUF3857"/>
    <property type="match status" value="1"/>
</dbReference>
<dbReference type="OrthoDB" id="103430at2"/>
<evidence type="ECO:0000313" key="3">
    <source>
        <dbReference type="EMBL" id="TDQ47122.1"/>
    </source>
</evidence>
<dbReference type="Proteomes" id="UP000295375">
    <property type="component" value="Unassembled WGS sequence"/>
</dbReference>
<dbReference type="EMBL" id="SNYM01000011">
    <property type="protein sequence ID" value="TDQ47122.1"/>
    <property type="molecule type" value="Genomic_DNA"/>
</dbReference>
<gene>
    <name evidence="3" type="ORF">EV696_11150</name>
</gene>
<accession>A0A4R6UKK1</accession>
<dbReference type="InterPro" id="IPR002931">
    <property type="entry name" value="Transglutaminase-like"/>
</dbReference>
<dbReference type="Pfam" id="PF01841">
    <property type="entry name" value="Transglut_core"/>
    <property type="match status" value="1"/>
</dbReference>
<sequence length="662" mass="76182">MLHATTALAITDQTQPQVHKQPVPEWATLLTQEQIDWNSSGEELDYLLFDSQIRLKERQSGRFLRFVARANSASAVKELSEITLRFDPSYQALIFHHVDLIRDGQRLNRLQTEKIKLIQQESELAHSIYSGSWTALLVIDDFRPGDSLDYSYSITGHNPVFGDRYFGFEQLTWSTPVNARRVSLTSDKPLQVRTNQPTDIHREITSAGEHRFRIELHHKKADLNEDRMPVEMIPTNYLEYSEYRNWAEVVQWATPLYEFPLDEPALEKSFAQVASSPNSDAERINELIRFVQNDVRYFGIEFGTNSHAPSAPHETLARRYGDCKDKTVLLVHLLRKMGVDASPALVSAETRSHIKHRLASPGAFDHVIVSYLWNGKRYWVDPTYTEQAGNAKTRSLPMFEQALLLKADSKKLVSIAAVHPEQQLSQVKIDEQLRLDEKTSEMDIHLQIEYEGWRADEVRYDIKSTTTDIYQKNIKEYFQKQFNEMELIGAMEKMDDIENNRLSLRFRFRAPRPHTEGAARSEYVMASTLMRDYVLKPAILDRKYPFRLLPDLVVSQNTKIIFPEHRKILWVSDLGQSDVKSPFFSVQRNATQNGNTLDISMEYRSVQSLLPPKDVQDYLKQSNAALEALVTVVWADQIGTSKDGVDKAKVKGLIEKLKAKKP</sequence>
<organism evidence="3 4">
    <name type="scientific">Permianibacter aggregans</name>
    <dbReference type="NCBI Taxonomy" id="1510150"/>
    <lineage>
        <taxon>Bacteria</taxon>
        <taxon>Pseudomonadati</taxon>
        <taxon>Pseudomonadota</taxon>
        <taxon>Gammaproteobacteria</taxon>
        <taxon>Pseudomonadales</taxon>
        <taxon>Pseudomonadaceae</taxon>
        <taxon>Permianibacter</taxon>
    </lineage>
</organism>
<dbReference type="AlphaFoldDB" id="A0A4R6UKK1"/>
<feature type="domain" description="DUF3857" evidence="2">
    <location>
        <begin position="62"/>
        <end position="218"/>
    </location>
</feature>
<dbReference type="Gene3D" id="3.10.620.30">
    <property type="match status" value="1"/>
</dbReference>
<dbReference type="Gene3D" id="2.60.40.3140">
    <property type="match status" value="1"/>
</dbReference>
<name>A0A4R6UKK1_9GAMM</name>